<gene>
    <name evidence="3" type="ORF">NKR23_g11187</name>
</gene>
<evidence type="ECO:0000256" key="1">
    <source>
        <dbReference type="ARBA" id="ARBA00005564"/>
    </source>
</evidence>
<comment type="caution">
    <text evidence="3">The sequence shown here is derived from an EMBL/GenBank/DDBJ whole genome shotgun (WGS) entry which is preliminary data.</text>
</comment>
<dbReference type="Proteomes" id="UP001174694">
    <property type="component" value="Unassembled WGS sequence"/>
</dbReference>
<keyword evidence="4" id="KW-1185">Reference proteome</keyword>
<dbReference type="InterPro" id="IPR015943">
    <property type="entry name" value="WD40/YVTN_repeat-like_dom_sf"/>
</dbReference>
<comment type="similarity">
    <text evidence="1">Belongs to the cycloisomerase 2 family.</text>
</comment>
<dbReference type="InterPro" id="IPR050282">
    <property type="entry name" value="Cycloisomerase_2"/>
</dbReference>
<evidence type="ECO:0000256" key="2">
    <source>
        <dbReference type="SAM" id="MobiDB-lite"/>
    </source>
</evidence>
<name>A0AA38VH68_9PEZI</name>
<accession>A0AA38VH68</accession>
<reference evidence="3" key="1">
    <citation type="submission" date="2022-07" db="EMBL/GenBank/DDBJ databases">
        <title>Fungi with potential for degradation of polypropylene.</title>
        <authorList>
            <person name="Gostincar C."/>
        </authorList>
    </citation>
    <scope>NUCLEOTIDE SEQUENCE</scope>
    <source>
        <strain evidence="3">EXF-13308</strain>
    </source>
</reference>
<dbReference type="SUPFAM" id="SSF51004">
    <property type="entry name" value="C-terminal (heme d1) domain of cytochrome cd1-nitrite reductase"/>
    <property type="match status" value="1"/>
</dbReference>
<dbReference type="EMBL" id="JANBVO010000056">
    <property type="protein sequence ID" value="KAJ9132520.1"/>
    <property type="molecule type" value="Genomic_DNA"/>
</dbReference>
<dbReference type="Pfam" id="PF10282">
    <property type="entry name" value="Lactonase"/>
    <property type="match status" value="1"/>
</dbReference>
<dbReference type="InterPro" id="IPR011048">
    <property type="entry name" value="Haem_d1_sf"/>
</dbReference>
<dbReference type="GO" id="GO:0017057">
    <property type="term" value="F:6-phosphogluconolactonase activity"/>
    <property type="evidence" value="ECO:0007669"/>
    <property type="project" value="TreeGrafter"/>
</dbReference>
<dbReference type="InterPro" id="IPR019405">
    <property type="entry name" value="Lactonase_7-beta_prop"/>
</dbReference>
<evidence type="ECO:0000313" key="4">
    <source>
        <dbReference type="Proteomes" id="UP001174694"/>
    </source>
</evidence>
<dbReference type="PANTHER" id="PTHR30344">
    <property type="entry name" value="6-PHOSPHOGLUCONOLACTONASE-RELATED"/>
    <property type="match status" value="1"/>
</dbReference>
<protein>
    <submittedName>
        <fullName evidence="3">Lactonase, 7-bladed beta-propeller-domain-containing protein</fullName>
    </submittedName>
</protein>
<dbReference type="Gene3D" id="2.130.10.10">
    <property type="entry name" value="YVTN repeat-like/Quinoprotein amine dehydrogenase"/>
    <property type="match status" value="1"/>
</dbReference>
<sequence>MLLFRGLLSAAGVAATALPRVPLHSSATALLYVSSYAGTITTLNLTVPGANTTEASLLPIASTTGCAPNPSWLTLDYPNSVLYCLDEGLSTPNGTLSSYKTSVDGSLVQLDKVNTISGPVSAVIYGACGRGLALAEYSGSSFASYDISNPGALTPVQAQTFSIPHPGPNPSRQDAPHPHEAVVDPTGRFLLVPDLGADLVRVFLINQASLGWTPIAPLTAPPGSGPRHIAWLVTKEKTFMYLVTELGNTILGYEVVYNKNDTLSFAQVYASSTHGKGNTVPAGATAAEVHLSPDSKFLMVSSRGEAAFLIPNFDPKNSTKIPSDSIISFSVDHQTGNLSLVQIFPAGGMVPRQFSVNKAGTLLAVGLQNDGRAVVIDRDTETGLLKGFVAAADIVGQVTSVIFDE</sequence>
<proteinExistence type="inferred from homology"/>
<organism evidence="3 4">
    <name type="scientific">Pleurostoma richardsiae</name>
    <dbReference type="NCBI Taxonomy" id="41990"/>
    <lineage>
        <taxon>Eukaryota</taxon>
        <taxon>Fungi</taxon>
        <taxon>Dikarya</taxon>
        <taxon>Ascomycota</taxon>
        <taxon>Pezizomycotina</taxon>
        <taxon>Sordariomycetes</taxon>
        <taxon>Sordariomycetidae</taxon>
        <taxon>Calosphaeriales</taxon>
        <taxon>Pleurostomataceae</taxon>
        <taxon>Pleurostoma</taxon>
    </lineage>
</organism>
<dbReference type="AlphaFoldDB" id="A0AA38VH68"/>
<feature type="region of interest" description="Disordered" evidence="2">
    <location>
        <begin position="158"/>
        <end position="178"/>
    </location>
</feature>
<dbReference type="PANTHER" id="PTHR30344:SF1">
    <property type="entry name" value="6-PHOSPHOGLUCONOLACTONASE"/>
    <property type="match status" value="1"/>
</dbReference>
<evidence type="ECO:0000313" key="3">
    <source>
        <dbReference type="EMBL" id="KAJ9132520.1"/>
    </source>
</evidence>